<dbReference type="InterPro" id="IPR000629">
    <property type="entry name" value="RNA-helicase_DEAD-box_CS"/>
</dbReference>
<dbReference type="EMBL" id="SKCS01000403">
    <property type="protein sequence ID" value="TNN08770.1"/>
    <property type="molecule type" value="Genomic_DNA"/>
</dbReference>
<dbReference type="PROSITE" id="PS00039">
    <property type="entry name" value="DEAD_ATP_HELICASE"/>
    <property type="match status" value="1"/>
</dbReference>
<evidence type="ECO:0000256" key="6">
    <source>
        <dbReference type="PROSITE-ProRule" id="PRU00552"/>
    </source>
</evidence>
<evidence type="ECO:0000256" key="8">
    <source>
        <dbReference type="SAM" id="MobiDB-lite"/>
    </source>
</evidence>
<feature type="short sequence motif" description="Q motif" evidence="6">
    <location>
        <begin position="1"/>
        <end position="29"/>
    </location>
</feature>
<dbReference type="SMART" id="SM00487">
    <property type="entry name" value="DEXDc"/>
    <property type="match status" value="1"/>
</dbReference>
<evidence type="ECO:0000256" key="5">
    <source>
        <dbReference type="ARBA" id="ARBA00022840"/>
    </source>
</evidence>
<dbReference type="GO" id="GO:0016787">
    <property type="term" value="F:hydrolase activity"/>
    <property type="evidence" value="ECO:0007669"/>
    <property type="project" value="UniProtKB-KW"/>
</dbReference>
<feature type="compositionally biased region" description="Acidic residues" evidence="8">
    <location>
        <begin position="550"/>
        <end position="560"/>
    </location>
</feature>
<dbReference type="PROSITE" id="PS51195">
    <property type="entry name" value="Q_MOTIF"/>
    <property type="match status" value="1"/>
</dbReference>
<dbReference type="STRING" id="6182.A0A4Z2CXS3"/>
<evidence type="ECO:0000256" key="4">
    <source>
        <dbReference type="ARBA" id="ARBA00022806"/>
    </source>
</evidence>
<comment type="similarity">
    <text evidence="7">Belongs to the DEAD box helicase family.</text>
</comment>
<feature type="domain" description="Helicase ATP-binding" evidence="9">
    <location>
        <begin position="32"/>
        <end position="258"/>
    </location>
</feature>
<sequence length="697" mass="78569">MAFSDLGLIKELCFVCQRMKWDSPTKIQSKSIPTSLEGKDVVGIAETGSGKTAAFLLPIIQHWIKCGQPIGFALILAPTRELAQQLANEAERLGQYKSEELEFHLQVILLVGGEDVVDQALKLAWRKHHIIVATPGRLVDHLKQSPNFAAQQLSNIHHLVLDEADRMLNMAFADDIDKILDLYEKPKIGKKKRRCKAKPLLVQLADNNNIKSNDNNHNHIKSISTIKYCHPQIYLFSATMTKDVMKLRRVALSSNAVFLNENDENINVTMKQHTECNSLKQSMFELKLNNFKTGLPIGLSHYCLPIRLIDRPVILEWIVENAIQTNMLKKLGVIGSASNQNHRIMIFCKRCYETLIVAEFLRECHHSSVALTGRMKQSERKESLNKFISNEVQILVATDVASRGLDIPHVEFVINYSVPLSEKTYRHRVGRTARAGQTGIALTIVTRDVAQCFLELEASLLPYLPSSVVNKNVSDGKNSSGIPHWPIPLPDLHGRNGLLARRRLADQAWCRASKTIRSQLESQHSVNNNYLMDLDNMVDDELIEAYAYSDDSDDDDDDDEGSVKNSSISSVSSSTSLVNQSTTNKKLKLSNSLETSGHAGITAARRTWKSIAKLHKHQKKEKAELEESIRLTKSIGWGISTINSSNNINVNNITDCCHNDFEVDEQETIHYEQPIKTKYAKIQLLKKKEKCKQKTKR</sequence>
<dbReference type="InterPro" id="IPR011545">
    <property type="entry name" value="DEAD/DEAH_box_helicase_dom"/>
</dbReference>
<feature type="compositionally biased region" description="Low complexity" evidence="8">
    <location>
        <begin position="563"/>
        <end position="584"/>
    </location>
</feature>
<keyword evidence="3 7" id="KW-0378">Hydrolase</keyword>
<dbReference type="Pfam" id="PF00271">
    <property type="entry name" value="Helicase_C"/>
    <property type="match status" value="1"/>
</dbReference>
<dbReference type="EC" id="3.6.4.13" evidence="1"/>
<proteinExistence type="inferred from homology"/>
<dbReference type="CDD" id="cd18787">
    <property type="entry name" value="SF2_C_DEAD"/>
    <property type="match status" value="1"/>
</dbReference>
<evidence type="ECO:0000256" key="7">
    <source>
        <dbReference type="RuleBase" id="RU000492"/>
    </source>
</evidence>
<evidence type="ECO:0000256" key="3">
    <source>
        <dbReference type="ARBA" id="ARBA00022801"/>
    </source>
</evidence>
<keyword evidence="4 7" id="KW-0347">Helicase</keyword>
<dbReference type="InterPro" id="IPR014001">
    <property type="entry name" value="Helicase_ATP-bd"/>
</dbReference>
<keyword evidence="5 7" id="KW-0067">ATP-binding</keyword>
<dbReference type="Pfam" id="PF00270">
    <property type="entry name" value="DEAD"/>
    <property type="match status" value="1"/>
</dbReference>
<organism evidence="12 13">
    <name type="scientific">Schistosoma japonicum</name>
    <name type="common">Blood fluke</name>
    <dbReference type="NCBI Taxonomy" id="6182"/>
    <lineage>
        <taxon>Eukaryota</taxon>
        <taxon>Metazoa</taxon>
        <taxon>Spiralia</taxon>
        <taxon>Lophotrochozoa</taxon>
        <taxon>Platyhelminthes</taxon>
        <taxon>Trematoda</taxon>
        <taxon>Digenea</taxon>
        <taxon>Strigeidida</taxon>
        <taxon>Schistosomatoidea</taxon>
        <taxon>Schistosomatidae</taxon>
        <taxon>Schistosoma</taxon>
    </lineage>
</organism>
<dbReference type="GO" id="GO:0003676">
    <property type="term" value="F:nucleic acid binding"/>
    <property type="evidence" value="ECO:0007669"/>
    <property type="project" value="InterPro"/>
</dbReference>
<name>A0A4Z2CXS3_SCHJA</name>
<dbReference type="SUPFAM" id="SSF52540">
    <property type="entry name" value="P-loop containing nucleoside triphosphate hydrolases"/>
    <property type="match status" value="1"/>
</dbReference>
<feature type="domain" description="Helicase C-terminal" evidence="10">
    <location>
        <begin position="327"/>
        <end position="490"/>
    </location>
</feature>
<accession>A0A4Z2CXS3</accession>
<dbReference type="InterPro" id="IPR001650">
    <property type="entry name" value="Helicase_C-like"/>
</dbReference>
<dbReference type="PANTHER" id="PTHR47959:SF24">
    <property type="entry name" value="ATP-DEPENDENT RNA HELICASE"/>
    <property type="match status" value="1"/>
</dbReference>
<evidence type="ECO:0000259" key="9">
    <source>
        <dbReference type="PROSITE" id="PS51192"/>
    </source>
</evidence>
<keyword evidence="2 7" id="KW-0547">Nucleotide-binding</keyword>
<dbReference type="Gene3D" id="3.40.50.300">
    <property type="entry name" value="P-loop containing nucleotide triphosphate hydrolases"/>
    <property type="match status" value="2"/>
</dbReference>
<evidence type="ECO:0000313" key="12">
    <source>
        <dbReference type="EMBL" id="TNN08770.1"/>
    </source>
</evidence>
<evidence type="ECO:0000259" key="10">
    <source>
        <dbReference type="PROSITE" id="PS51194"/>
    </source>
</evidence>
<dbReference type="AlphaFoldDB" id="A0A4Z2CXS3"/>
<feature type="domain" description="DEAD-box RNA helicase Q" evidence="11">
    <location>
        <begin position="1"/>
        <end position="29"/>
    </location>
</feature>
<keyword evidence="13" id="KW-1185">Reference proteome</keyword>
<dbReference type="InterPro" id="IPR050079">
    <property type="entry name" value="DEAD_box_RNA_helicase"/>
</dbReference>
<dbReference type="PANTHER" id="PTHR47959">
    <property type="entry name" value="ATP-DEPENDENT RNA HELICASE RHLE-RELATED"/>
    <property type="match status" value="1"/>
</dbReference>
<reference evidence="12 13" key="1">
    <citation type="submission" date="2019-03" db="EMBL/GenBank/DDBJ databases">
        <title>An improved genome assembly of the fluke Schistosoma japonicum.</title>
        <authorList>
            <person name="Hu W."/>
            <person name="Luo F."/>
            <person name="Yin M."/>
            <person name="Mo X."/>
            <person name="Sun C."/>
            <person name="Wu Q."/>
            <person name="Zhu B."/>
            <person name="Xiang M."/>
            <person name="Wang J."/>
            <person name="Wang Y."/>
            <person name="Zhang T."/>
            <person name="Xu B."/>
            <person name="Zheng H."/>
            <person name="Feng Z."/>
        </authorList>
    </citation>
    <scope>NUCLEOTIDE SEQUENCE [LARGE SCALE GENOMIC DNA]</scope>
    <source>
        <strain evidence="12">HuSjv2</strain>
        <tissue evidence="12">Worms</tissue>
    </source>
</reference>
<comment type="caution">
    <text evidence="12">The sequence shown here is derived from an EMBL/GenBank/DDBJ whole genome shotgun (WGS) entry which is preliminary data.</text>
</comment>
<dbReference type="Proteomes" id="UP000311919">
    <property type="component" value="Unassembled WGS sequence"/>
</dbReference>
<dbReference type="GO" id="GO:0005524">
    <property type="term" value="F:ATP binding"/>
    <property type="evidence" value="ECO:0007669"/>
    <property type="project" value="UniProtKB-KW"/>
</dbReference>
<dbReference type="OrthoDB" id="10261904at2759"/>
<evidence type="ECO:0000259" key="11">
    <source>
        <dbReference type="PROSITE" id="PS51195"/>
    </source>
</evidence>
<evidence type="ECO:0000256" key="1">
    <source>
        <dbReference type="ARBA" id="ARBA00012552"/>
    </source>
</evidence>
<dbReference type="InterPro" id="IPR014014">
    <property type="entry name" value="RNA_helicase_DEAD_Q_motif"/>
</dbReference>
<dbReference type="PROSITE" id="PS51194">
    <property type="entry name" value="HELICASE_CTER"/>
    <property type="match status" value="1"/>
</dbReference>
<dbReference type="PROSITE" id="PS51192">
    <property type="entry name" value="HELICASE_ATP_BIND_1"/>
    <property type="match status" value="1"/>
</dbReference>
<dbReference type="GO" id="GO:0005829">
    <property type="term" value="C:cytosol"/>
    <property type="evidence" value="ECO:0007669"/>
    <property type="project" value="TreeGrafter"/>
</dbReference>
<dbReference type="InterPro" id="IPR027417">
    <property type="entry name" value="P-loop_NTPase"/>
</dbReference>
<gene>
    <name evidence="12" type="ORF">EWB00_006767</name>
</gene>
<protein>
    <recommendedName>
        <fullName evidence="1">RNA helicase</fullName>
        <ecNumber evidence="1">3.6.4.13</ecNumber>
    </recommendedName>
</protein>
<dbReference type="SMART" id="SM00490">
    <property type="entry name" value="HELICc"/>
    <property type="match status" value="1"/>
</dbReference>
<dbReference type="GO" id="GO:0003724">
    <property type="term" value="F:RNA helicase activity"/>
    <property type="evidence" value="ECO:0007669"/>
    <property type="project" value="UniProtKB-EC"/>
</dbReference>
<evidence type="ECO:0000313" key="13">
    <source>
        <dbReference type="Proteomes" id="UP000311919"/>
    </source>
</evidence>
<evidence type="ECO:0000256" key="2">
    <source>
        <dbReference type="ARBA" id="ARBA00022741"/>
    </source>
</evidence>
<feature type="region of interest" description="Disordered" evidence="8">
    <location>
        <begin position="549"/>
        <end position="585"/>
    </location>
</feature>